<evidence type="ECO:0000256" key="6">
    <source>
        <dbReference type="PROSITE-ProRule" id="PRU00175"/>
    </source>
</evidence>
<dbReference type="GO" id="GO:0031519">
    <property type="term" value="C:PcG protein complex"/>
    <property type="evidence" value="ECO:0007669"/>
    <property type="project" value="UniProtKB-ARBA"/>
</dbReference>
<keyword evidence="5" id="KW-0539">Nucleus</keyword>
<dbReference type="InterPro" id="IPR032443">
    <property type="entry name" value="RAWUL"/>
</dbReference>
<proteinExistence type="predicted"/>
<dbReference type="PANTHER" id="PTHR45893">
    <property type="entry name" value="POLYCOMB GROUP RING FINGER PROTEIN"/>
    <property type="match status" value="1"/>
</dbReference>
<feature type="domain" description="RING-type" evidence="8">
    <location>
        <begin position="17"/>
        <end position="55"/>
    </location>
</feature>
<keyword evidence="3 6" id="KW-0863">Zinc-finger</keyword>
<dbReference type="Gene3D" id="3.30.40.10">
    <property type="entry name" value="Zinc/RING finger domain, C3HC4 (zinc finger)"/>
    <property type="match status" value="1"/>
</dbReference>
<dbReference type="InterPro" id="IPR001841">
    <property type="entry name" value="Znf_RING"/>
</dbReference>
<organism evidence="9 10">
    <name type="scientific">Ramazzottius varieornatus</name>
    <name type="common">Water bear</name>
    <name type="synonym">Tardigrade</name>
    <dbReference type="NCBI Taxonomy" id="947166"/>
    <lineage>
        <taxon>Eukaryota</taxon>
        <taxon>Metazoa</taxon>
        <taxon>Ecdysozoa</taxon>
        <taxon>Tardigrada</taxon>
        <taxon>Eutardigrada</taxon>
        <taxon>Parachela</taxon>
        <taxon>Hypsibioidea</taxon>
        <taxon>Ramazzottiidae</taxon>
        <taxon>Ramazzottius</taxon>
    </lineage>
</organism>
<dbReference type="AlphaFoldDB" id="A0A1D1UGJ7"/>
<dbReference type="FunFam" id="3.30.40.10:FF:000033">
    <property type="entry name" value="Polycomb group RING finger protein 3"/>
    <property type="match status" value="1"/>
</dbReference>
<dbReference type="Gene3D" id="3.10.20.90">
    <property type="entry name" value="Phosphatidylinositol 3-kinase Catalytic Subunit, Chain A, domain 1"/>
    <property type="match status" value="1"/>
</dbReference>
<keyword evidence="10" id="KW-1185">Reference proteome</keyword>
<evidence type="ECO:0000256" key="3">
    <source>
        <dbReference type="ARBA" id="ARBA00022771"/>
    </source>
</evidence>
<comment type="caution">
    <text evidence="9">The sequence shown here is derived from an EMBL/GenBank/DDBJ whole genome shotgun (WGS) entry which is preliminary data.</text>
</comment>
<keyword evidence="2" id="KW-0479">Metal-binding</keyword>
<reference evidence="9 10" key="1">
    <citation type="journal article" date="2016" name="Nat. Commun.">
        <title>Extremotolerant tardigrade genome and improved radiotolerance of human cultured cells by tardigrade-unique protein.</title>
        <authorList>
            <person name="Hashimoto T."/>
            <person name="Horikawa D.D."/>
            <person name="Saito Y."/>
            <person name="Kuwahara H."/>
            <person name="Kozuka-Hata H."/>
            <person name="Shin-I T."/>
            <person name="Minakuchi Y."/>
            <person name="Ohishi K."/>
            <person name="Motoyama A."/>
            <person name="Aizu T."/>
            <person name="Enomoto A."/>
            <person name="Kondo K."/>
            <person name="Tanaka S."/>
            <person name="Hara Y."/>
            <person name="Koshikawa S."/>
            <person name="Sagara H."/>
            <person name="Miura T."/>
            <person name="Yokobori S."/>
            <person name="Miyagawa K."/>
            <person name="Suzuki Y."/>
            <person name="Kubo T."/>
            <person name="Oyama M."/>
            <person name="Kohara Y."/>
            <person name="Fujiyama A."/>
            <person name="Arakawa K."/>
            <person name="Katayama T."/>
            <person name="Toyoda A."/>
            <person name="Kunieda T."/>
        </authorList>
    </citation>
    <scope>NUCLEOTIDE SEQUENCE [LARGE SCALE GENOMIC DNA]</scope>
    <source>
        <strain evidence="9 10">YOKOZUNA-1</strain>
    </source>
</reference>
<protein>
    <recommendedName>
        <fullName evidence="8">RING-type domain-containing protein</fullName>
    </recommendedName>
</protein>
<dbReference type="Pfam" id="PF13923">
    <property type="entry name" value="zf-C3HC4_2"/>
    <property type="match status" value="1"/>
</dbReference>
<evidence type="ECO:0000259" key="8">
    <source>
        <dbReference type="PROSITE" id="PS50089"/>
    </source>
</evidence>
<dbReference type="SUPFAM" id="SSF57850">
    <property type="entry name" value="RING/U-box"/>
    <property type="match status" value="1"/>
</dbReference>
<feature type="region of interest" description="Disordered" evidence="7">
    <location>
        <begin position="103"/>
        <end position="127"/>
    </location>
</feature>
<keyword evidence="4" id="KW-0862">Zinc</keyword>
<sequence length="226" mass="26306">MGDHKGRMKELTSLLRCPLCHGQIVDATTITECLHTFCKSCIVKFLEDNTSCPTCGSLIHQSYPLDYISHDRTIQDIVNKVFPDLKQRESDRELQFYRDHPKIKNPKRLDTKPYSAPPPKPAASQNINDYHRSDEQLSVQLECKSHTLKPLKHRYLRCSSQSTVLLLKKFVAAQLFNDVSRCNELDIVCNDELLGKDHMLKYVVLTRWRFRDPPLVLHYRQKLELT</sequence>
<evidence type="ECO:0000313" key="9">
    <source>
        <dbReference type="EMBL" id="GAU88884.1"/>
    </source>
</evidence>
<dbReference type="InterPro" id="IPR051507">
    <property type="entry name" value="PcG_RING_finger"/>
</dbReference>
<accession>A0A1D1UGJ7</accession>
<evidence type="ECO:0000256" key="1">
    <source>
        <dbReference type="ARBA" id="ARBA00004123"/>
    </source>
</evidence>
<evidence type="ECO:0000256" key="4">
    <source>
        <dbReference type="ARBA" id="ARBA00022833"/>
    </source>
</evidence>
<dbReference type="PROSITE" id="PS50089">
    <property type="entry name" value="ZF_RING_2"/>
    <property type="match status" value="1"/>
</dbReference>
<dbReference type="InterPro" id="IPR013083">
    <property type="entry name" value="Znf_RING/FYVE/PHD"/>
</dbReference>
<evidence type="ECO:0000313" key="10">
    <source>
        <dbReference type="Proteomes" id="UP000186922"/>
    </source>
</evidence>
<dbReference type="PROSITE" id="PS00518">
    <property type="entry name" value="ZF_RING_1"/>
    <property type="match status" value="1"/>
</dbReference>
<comment type="subcellular location">
    <subcellularLocation>
        <location evidence="1">Nucleus</location>
    </subcellularLocation>
</comment>
<dbReference type="Pfam" id="PF16207">
    <property type="entry name" value="RAWUL"/>
    <property type="match status" value="1"/>
</dbReference>
<gene>
    <name evidence="9" type="primary">RvY_01502-1</name>
    <name evidence="9" type="synonym">RvY_01502.1</name>
    <name evidence="9" type="ORF">RvY_01502</name>
</gene>
<dbReference type="OrthoDB" id="1305878at2759"/>
<dbReference type="STRING" id="947166.A0A1D1UGJ7"/>
<dbReference type="SMART" id="SM00184">
    <property type="entry name" value="RING"/>
    <property type="match status" value="1"/>
</dbReference>
<evidence type="ECO:0000256" key="5">
    <source>
        <dbReference type="ARBA" id="ARBA00023242"/>
    </source>
</evidence>
<evidence type="ECO:0000256" key="7">
    <source>
        <dbReference type="SAM" id="MobiDB-lite"/>
    </source>
</evidence>
<evidence type="ECO:0000256" key="2">
    <source>
        <dbReference type="ARBA" id="ARBA00022723"/>
    </source>
</evidence>
<dbReference type="Proteomes" id="UP000186922">
    <property type="component" value="Unassembled WGS sequence"/>
</dbReference>
<dbReference type="GO" id="GO:0008270">
    <property type="term" value="F:zinc ion binding"/>
    <property type="evidence" value="ECO:0007669"/>
    <property type="project" value="UniProtKB-KW"/>
</dbReference>
<dbReference type="InterPro" id="IPR017907">
    <property type="entry name" value="Znf_RING_CS"/>
</dbReference>
<dbReference type="EMBL" id="BDGG01000001">
    <property type="protein sequence ID" value="GAU88884.1"/>
    <property type="molecule type" value="Genomic_DNA"/>
</dbReference>
<name>A0A1D1UGJ7_RAMVA</name>